<dbReference type="Proteomes" id="UP000254626">
    <property type="component" value="Unassembled WGS sequence"/>
</dbReference>
<evidence type="ECO:0000256" key="14">
    <source>
        <dbReference type="ARBA" id="ARBA00023136"/>
    </source>
</evidence>
<dbReference type="Proteomes" id="UP000057088">
    <property type="component" value="Chromosome 1"/>
</dbReference>
<dbReference type="GO" id="GO:0005886">
    <property type="term" value="C:plasma membrane"/>
    <property type="evidence" value="ECO:0007669"/>
    <property type="project" value="UniProtKB-SubCell"/>
</dbReference>
<accession>A0AAX2LT05</accession>
<dbReference type="Pfam" id="PF02518">
    <property type="entry name" value="HATPase_c"/>
    <property type="match status" value="1"/>
</dbReference>
<keyword evidence="9" id="KW-0547">Nucleotide-binding</keyword>
<keyword evidence="16" id="KW-0175">Coiled coil</keyword>
<organism evidence="21 23">
    <name type="scientific">Vibrio fluvialis</name>
    <dbReference type="NCBI Taxonomy" id="676"/>
    <lineage>
        <taxon>Bacteria</taxon>
        <taxon>Pseudomonadati</taxon>
        <taxon>Pseudomonadota</taxon>
        <taxon>Gammaproteobacteria</taxon>
        <taxon>Vibrionales</taxon>
        <taxon>Vibrionaceae</taxon>
        <taxon>Vibrio</taxon>
    </lineage>
</organism>
<evidence type="ECO:0000256" key="13">
    <source>
        <dbReference type="ARBA" id="ARBA00023012"/>
    </source>
</evidence>
<dbReference type="InterPro" id="IPR000014">
    <property type="entry name" value="PAS"/>
</dbReference>
<dbReference type="SUPFAM" id="SSF55785">
    <property type="entry name" value="PYP-like sensor domain (PAS domain)"/>
    <property type="match status" value="1"/>
</dbReference>
<sequence>MTLAQKKFGLAMLALLLILGVKSASTNIVKQWQLEQAQSHGEQRLLDYIGDVRKTLRRFYHLPYLITNELISQQLLSGDTSVMDEMQATLGKLDKAANTKGWYVLSPSGDVLVSSKDAENWNTHDGDAIVAKIHEQREGISIVTKAIGATPIYFLAAPIYIDLDIVGIVAVQIDLSVLADQWFANDELILFQNASGQYFLSSSPQYNADWLNAHPHITNAAQPIHLYNGTRLVLWNLQSDPYLAQSVTLDDLNWTLTYLTPMKSLYQTVNWISMSCVVVVLLLILLGTLRYEQYQKQISQRKLQEIVQESERRQRNMIQKTHVGLLLLDESGRIEEINPMAKRYFSLSELMVKNVRAWELFDIGNPNATIPLLLENLARNQELADITSVETMARRSDGSLFPILFSLTSVQWKDKRHYLVTILDISKRKKAEIALQTANQELQHRVEERTAELKSAQQELIDASKMAALGRMSSAITHELNQPLTGLRTLLSSNELLLARGETQLAQANMKLVHTLIDRMANMTTQLKSFAFNRPETLTPVSIPDALQEILRVHQARLNRVDVRVRMSSELPLVRGEEQRLRQVLGNLITNALDAMQDQPEAKLIISASDEAGKVMIRVRDNGCGIDEDKLTTIFEPFQTSKKMGEGLGLGLSITANSVRDMQGTIRAVNNPEGGMTFEVTLSASAETSNLAQ</sequence>
<evidence type="ECO:0000256" key="2">
    <source>
        <dbReference type="ARBA" id="ARBA00004429"/>
    </source>
</evidence>
<dbReference type="InterPro" id="IPR003594">
    <property type="entry name" value="HATPase_dom"/>
</dbReference>
<dbReference type="CDD" id="cd00075">
    <property type="entry name" value="HATPase"/>
    <property type="match status" value="1"/>
</dbReference>
<dbReference type="GO" id="GO:0005524">
    <property type="term" value="F:ATP binding"/>
    <property type="evidence" value="ECO:0007669"/>
    <property type="project" value="UniProtKB-KW"/>
</dbReference>
<dbReference type="GO" id="GO:0000155">
    <property type="term" value="F:phosphorelay sensor kinase activity"/>
    <property type="evidence" value="ECO:0007669"/>
    <property type="project" value="InterPro"/>
</dbReference>
<dbReference type="InterPro" id="IPR001610">
    <property type="entry name" value="PAC"/>
</dbReference>
<dbReference type="PANTHER" id="PTHR43065:SF42">
    <property type="entry name" value="TWO-COMPONENT SENSOR PPRA"/>
    <property type="match status" value="1"/>
</dbReference>
<dbReference type="InterPro" id="IPR004358">
    <property type="entry name" value="Sig_transdc_His_kin-like_C"/>
</dbReference>
<dbReference type="EC" id="2.7.13.3" evidence="3"/>
<keyword evidence="6" id="KW-0597">Phosphoprotein</keyword>
<reference evidence="22" key="1">
    <citation type="submission" date="2015-12" db="EMBL/GenBank/DDBJ databases">
        <title>FDA dAtabase for Regulatory Grade micrObial Sequences (FDA-ARGOS): Supporting development and validation of Infectious Disease Dx tests.</title>
        <authorList>
            <person name="Hoffmann M."/>
            <person name="Allard M."/>
            <person name="Evans P."/>
            <person name="Brown E."/>
            <person name="Tallon L.J."/>
            <person name="Sadzewicz L."/>
            <person name="Sengamalay N."/>
            <person name="Ott S."/>
            <person name="Godinez A."/>
            <person name="Nagaraj S."/>
            <person name="Vyas G."/>
            <person name="Aluvathingal J."/>
            <person name="Nadendla S."/>
            <person name="Geyer C."/>
            <person name="Sichtig H."/>
        </authorList>
    </citation>
    <scope>NUCLEOTIDE SEQUENCE [LARGE SCALE GENOMIC DNA]</scope>
    <source>
        <strain evidence="22">ATCC 33809</strain>
    </source>
</reference>
<dbReference type="SUPFAM" id="SSF47384">
    <property type="entry name" value="Homodimeric domain of signal transducing histidine kinase"/>
    <property type="match status" value="1"/>
</dbReference>
<dbReference type="PIRSF" id="PIRSF036431">
    <property type="entry name" value="STHK_DctB"/>
    <property type="match status" value="1"/>
</dbReference>
<evidence type="ECO:0000256" key="10">
    <source>
        <dbReference type="ARBA" id="ARBA00022777"/>
    </source>
</evidence>
<protein>
    <recommendedName>
        <fullName evidence="15">C4-dicarboxylate transport sensor protein DctB</fullName>
        <ecNumber evidence="3">2.7.13.3</ecNumber>
    </recommendedName>
</protein>
<evidence type="ECO:0000259" key="19">
    <source>
        <dbReference type="PROSITE" id="PS50113"/>
    </source>
</evidence>
<dbReference type="EMBL" id="CP014034">
    <property type="protein sequence ID" value="AMF93416.2"/>
    <property type="molecule type" value="Genomic_DNA"/>
</dbReference>
<dbReference type="InterPro" id="IPR000700">
    <property type="entry name" value="PAS-assoc_C"/>
</dbReference>
<dbReference type="CDD" id="cd00082">
    <property type="entry name" value="HisKA"/>
    <property type="match status" value="1"/>
</dbReference>
<dbReference type="Gene3D" id="3.30.450.20">
    <property type="entry name" value="PAS domain"/>
    <property type="match status" value="2"/>
</dbReference>
<dbReference type="InterPro" id="IPR036097">
    <property type="entry name" value="HisK_dim/P_sf"/>
</dbReference>
<evidence type="ECO:0000313" key="22">
    <source>
        <dbReference type="Proteomes" id="UP000057088"/>
    </source>
</evidence>
<dbReference type="FunFam" id="1.10.287.130:FF:000049">
    <property type="entry name" value="C4-dicarboxylate transport sensor protein DctB"/>
    <property type="match status" value="1"/>
</dbReference>
<name>A0AAX2LT05_VIBFL</name>
<evidence type="ECO:0000313" key="20">
    <source>
        <dbReference type="EMBL" id="AMF93416.2"/>
    </source>
</evidence>
<keyword evidence="8 17" id="KW-0812">Transmembrane</keyword>
<dbReference type="InterPro" id="IPR003661">
    <property type="entry name" value="HisK_dim/P_dom"/>
</dbReference>
<keyword evidence="11" id="KW-0067">ATP-binding</keyword>
<evidence type="ECO:0000256" key="12">
    <source>
        <dbReference type="ARBA" id="ARBA00022989"/>
    </source>
</evidence>
<dbReference type="GeneID" id="29384233"/>
<evidence type="ECO:0000256" key="15">
    <source>
        <dbReference type="ARBA" id="ARBA00073143"/>
    </source>
</evidence>
<dbReference type="Pfam" id="PF13426">
    <property type="entry name" value="PAS_9"/>
    <property type="match status" value="1"/>
</dbReference>
<dbReference type="PROSITE" id="PS50113">
    <property type="entry name" value="PAC"/>
    <property type="match status" value="1"/>
</dbReference>
<dbReference type="EMBL" id="UHIP01000002">
    <property type="protein sequence ID" value="SUQ26484.1"/>
    <property type="molecule type" value="Genomic_DNA"/>
</dbReference>
<evidence type="ECO:0000256" key="9">
    <source>
        <dbReference type="ARBA" id="ARBA00022741"/>
    </source>
</evidence>
<feature type="domain" description="Histidine kinase" evidence="18">
    <location>
        <begin position="475"/>
        <end position="686"/>
    </location>
</feature>
<gene>
    <name evidence="21" type="primary">dctB_3</name>
    <name evidence="20" type="ORF">AL536_06585</name>
    <name evidence="21" type="ORF">NCTC11327_03345</name>
</gene>
<dbReference type="AlphaFoldDB" id="A0AAX2LT05"/>
<dbReference type="RefSeq" id="WP_081094727.1">
    <property type="nucleotide sequence ID" value="NZ_CABLBX010000005.1"/>
</dbReference>
<keyword evidence="10 20" id="KW-0418">Kinase</keyword>
<feature type="domain" description="PAC" evidence="19">
    <location>
        <begin position="387"/>
        <end position="437"/>
    </location>
</feature>
<evidence type="ECO:0000256" key="7">
    <source>
        <dbReference type="ARBA" id="ARBA00022679"/>
    </source>
</evidence>
<dbReference type="InterPro" id="IPR017055">
    <property type="entry name" value="Sig_transdc_His_kinase_DctB"/>
</dbReference>
<dbReference type="SMART" id="SM00387">
    <property type="entry name" value="HATPase_c"/>
    <property type="match status" value="1"/>
</dbReference>
<reference evidence="20" key="2">
    <citation type="submission" date="2018-01" db="EMBL/GenBank/DDBJ databases">
        <title>FDA dAtabase for Regulatory Grade micrObial Sequences (FDA-ARGOS): Supporting development and validation of Infectious Disease Dx tests.</title>
        <authorList>
            <person name="Hoffmann M."/>
            <person name="Allard M."/>
            <person name="Evans P."/>
            <person name="Brown E."/>
            <person name="Tallon L."/>
            <person name="Sadzewicz L."/>
            <person name="Sengamalay N."/>
            <person name="Ott S."/>
            <person name="Godinez A."/>
            <person name="Nagaraj S."/>
            <person name="Vyas G."/>
            <person name="Aluvathingal J."/>
            <person name="Nadendla S."/>
            <person name="Geyer C."/>
            <person name="Sichtig H."/>
        </authorList>
    </citation>
    <scope>NUCLEOTIDE SEQUENCE</scope>
    <source>
        <strain evidence="20">ATCC 33809</strain>
    </source>
</reference>
<evidence type="ECO:0000256" key="3">
    <source>
        <dbReference type="ARBA" id="ARBA00012438"/>
    </source>
</evidence>
<keyword evidence="5" id="KW-0997">Cell inner membrane</keyword>
<evidence type="ECO:0000256" key="1">
    <source>
        <dbReference type="ARBA" id="ARBA00000085"/>
    </source>
</evidence>
<dbReference type="SMART" id="SM00086">
    <property type="entry name" value="PAC"/>
    <property type="match status" value="1"/>
</dbReference>
<keyword evidence="7 21" id="KW-0808">Transferase</keyword>
<comment type="catalytic activity">
    <reaction evidence="1">
        <text>ATP + protein L-histidine = ADP + protein N-phospho-L-histidine.</text>
        <dbReference type="EC" id="2.7.13.3"/>
    </reaction>
</comment>
<dbReference type="PRINTS" id="PR00344">
    <property type="entry name" value="BCTRLSENSOR"/>
</dbReference>
<feature type="coiled-coil region" evidence="16">
    <location>
        <begin position="428"/>
        <end position="466"/>
    </location>
</feature>
<evidence type="ECO:0000259" key="18">
    <source>
        <dbReference type="PROSITE" id="PS50109"/>
    </source>
</evidence>
<dbReference type="NCBIfam" id="TIGR00229">
    <property type="entry name" value="sensory_box"/>
    <property type="match status" value="1"/>
</dbReference>
<evidence type="ECO:0000313" key="23">
    <source>
        <dbReference type="Proteomes" id="UP000254626"/>
    </source>
</evidence>
<feature type="transmembrane region" description="Helical" evidence="17">
    <location>
        <begin position="271"/>
        <end position="291"/>
    </location>
</feature>
<evidence type="ECO:0000256" key="17">
    <source>
        <dbReference type="SAM" id="Phobius"/>
    </source>
</evidence>
<dbReference type="PANTHER" id="PTHR43065">
    <property type="entry name" value="SENSOR HISTIDINE KINASE"/>
    <property type="match status" value="1"/>
</dbReference>
<dbReference type="SMART" id="SM00091">
    <property type="entry name" value="PAS"/>
    <property type="match status" value="1"/>
</dbReference>
<evidence type="ECO:0000256" key="8">
    <source>
        <dbReference type="ARBA" id="ARBA00022692"/>
    </source>
</evidence>
<keyword evidence="4" id="KW-1003">Cell membrane</keyword>
<evidence type="ECO:0000256" key="16">
    <source>
        <dbReference type="SAM" id="Coils"/>
    </source>
</evidence>
<keyword evidence="13" id="KW-0902">Two-component regulatory system</keyword>
<dbReference type="CDD" id="cd00130">
    <property type="entry name" value="PAS"/>
    <property type="match status" value="1"/>
</dbReference>
<evidence type="ECO:0000313" key="21">
    <source>
        <dbReference type="EMBL" id="SUQ26484.1"/>
    </source>
</evidence>
<dbReference type="InterPro" id="IPR005467">
    <property type="entry name" value="His_kinase_dom"/>
</dbReference>
<dbReference type="SUPFAM" id="SSF55874">
    <property type="entry name" value="ATPase domain of HSP90 chaperone/DNA topoisomerase II/histidine kinase"/>
    <property type="match status" value="1"/>
</dbReference>
<dbReference type="Gene3D" id="1.10.287.130">
    <property type="match status" value="1"/>
</dbReference>
<keyword evidence="12 17" id="KW-1133">Transmembrane helix</keyword>
<comment type="subcellular location">
    <subcellularLocation>
        <location evidence="2">Cell inner membrane</location>
        <topology evidence="2">Multi-pass membrane protein</topology>
    </subcellularLocation>
</comment>
<keyword evidence="22" id="KW-1185">Reference proteome</keyword>
<evidence type="ECO:0000256" key="11">
    <source>
        <dbReference type="ARBA" id="ARBA00022840"/>
    </source>
</evidence>
<evidence type="ECO:0000256" key="6">
    <source>
        <dbReference type="ARBA" id="ARBA00022553"/>
    </source>
</evidence>
<dbReference type="Gene3D" id="3.30.565.10">
    <property type="entry name" value="Histidine kinase-like ATPase, C-terminal domain"/>
    <property type="match status" value="1"/>
</dbReference>
<proteinExistence type="predicted"/>
<evidence type="ECO:0000256" key="4">
    <source>
        <dbReference type="ARBA" id="ARBA00022475"/>
    </source>
</evidence>
<evidence type="ECO:0000256" key="5">
    <source>
        <dbReference type="ARBA" id="ARBA00022519"/>
    </source>
</evidence>
<dbReference type="InterPro" id="IPR035965">
    <property type="entry name" value="PAS-like_dom_sf"/>
</dbReference>
<keyword evidence="14 17" id="KW-0472">Membrane</keyword>
<dbReference type="InterPro" id="IPR036890">
    <property type="entry name" value="HATPase_C_sf"/>
</dbReference>
<dbReference type="PROSITE" id="PS50109">
    <property type="entry name" value="HIS_KIN"/>
    <property type="match status" value="1"/>
</dbReference>
<reference evidence="21 23" key="3">
    <citation type="submission" date="2018-06" db="EMBL/GenBank/DDBJ databases">
        <authorList>
            <consortium name="Pathogen Informatics"/>
            <person name="Doyle S."/>
        </authorList>
    </citation>
    <scope>NUCLEOTIDE SEQUENCE [LARGE SCALE GENOMIC DNA]</scope>
    <source>
        <strain evidence="21 23">NCTC11327</strain>
    </source>
</reference>